<feature type="transmembrane region" description="Helical" evidence="1">
    <location>
        <begin position="123"/>
        <end position="142"/>
    </location>
</feature>
<proteinExistence type="predicted"/>
<accession>A0A9X1YDL4</accession>
<keyword evidence="1" id="KW-0812">Transmembrane</keyword>
<dbReference type="InterPro" id="IPR021994">
    <property type="entry name" value="DUF3592"/>
</dbReference>
<organism evidence="3 4">
    <name type="scientific">Scleromatobacter humisilvae</name>
    <dbReference type="NCBI Taxonomy" id="2897159"/>
    <lineage>
        <taxon>Bacteria</taxon>
        <taxon>Pseudomonadati</taxon>
        <taxon>Pseudomonadota</taxon>
        <taxon>Betaproteobacteria</taxon>
        <taxon>Burkholderiales</taxon>
        <taxon>Sphaerotilaceae</taxon>
        <taxon>Scleromatobacter</taxon>
    </lineage>
</organism>
<dbReference type="Proteomes" id="UP001139353">
    <property type="component" value="Unassembled WGS sequence"/>
</dbReference>
<dbReference type="Pfam" id="PF12158">
    <property type="entry name" value="DUF3592"/>
    <property type="match status" value="1"/>
</dbReference>
<reference evidence="3" key="1">
    <citation type="submission" date="2021-11" db="EMBL/GenBank/DDBJ databases">
        <title>BS-T2-15 a new species belonging to the Comamonadaceae family isolated from the soil of a French oak forest.</title>
        <authorList>
            <person name="Mieszkin S."/>
            <person name="Alain K."/>
        </authorList>
    </citation>
    <scope>NUCLEOTIDE SEQUENCE</scope>
    <source>
        <strain evidence="3">BS-T2-15</strain>
    </source>
</reference>
<evidence type="ECO:0000259" key="2">
    <source>
        <dbReference type="Pfam" id="PF12158"/>
    </source>
</evidence>
<dbReference type="AlphaFoldDB" id="A0A9X1YDL4"/>
<evidence type="ECO:0000313" key="4">
    <source>
        <dbReference type="Proteomes" id="UP001139353"/>
    </source>
</evidence>
<gene>
    <name evidence="3" type="ORF">LPC04_02535</name>
</gene>
<sequence length="158" mass="16980">MNFAAHLASSAARVASLVVGASLLLTGCYNDAHEYRRLVESNATVAGSVADVDCGSHGLVIYSFVANGVEHRAKAPASLIRCDSARKGDPVTVFYDPAHPEVNTLLTPQQAYEQRRGWYMPDVAVVAGMPLFIVAFSLFAYARRQRPARAGEAQGNVK</sequence>
<name>A0A9X1YDL4_9BURK</name>
<protein>
    <submittedName>
        <fullName evidence="3">DUF3592 domain-containing protein</fullName>
    </submittedName>
</protein>
<dbReference type="RefSeq" id="WP_275680605.1">
    <property type="nucleotide sequence ID" value="NZ_JAJLJH010000001.1"/>
</dbReference>
<evidence type="ECO:0000313" key="3">
    <source>
        <dbReference type="EMBL" id="MCK9684579.1"/>
    </source>
</evidence>
<keyword evidence="1" id="KW-0472">Membrane</keyword>
<keyword evidence="1" id="KW-1133">Transmembrane helix</keyword>
<keyword evidence="4" id="KW-1185">Reference proteome</keyword>
<evidence type="ECO:0000256" key="1">
    <source>
        <dbReference type="SAM" id="Phobius"/>
    </source>
</evidence>
<comment type="caution">
    <text evidence="3">The sequence shown here is derived from an EMBL/GenBank/DDBJ whole genome shotgun (WGS) entry which is preliminary data.</text>
</comment>
<feature type="domain" description="DUF3592" evidence="2">
    <location>
        <begin position="47"/>
        <end position="107"/>
    </location>
</feature>
<dbReference type="EMBL" id="JAJLJH010000001">
    <property type="protein sequence ID" value="MCK9684579.1"/>
    <property type="molecule type" value="Genomic_DNA"/>
</dbReference>